<proteinExistence type="predicted"/>
<feature type="compositionally biased region" description="Basic and acidic residues" evidence="1">
    <location>
        <begin position="56"/>
        <end position="84"/>
    </location>
</feature>
<organism evidence="2 3">
    <name type="scientific">Ameca splendens</name>
    <dbReference type="NCBI Taxonomy" id="208324"/>
    <lineage>
        <taxon>Eukaryota</taxon>
        <taxon>Metazoa</taxon>
        <taxon>Chordata</taxon>
        <taxon>Craniata</taxon>
        <taxon>Vertebrata</taxon>
        <taxon>Euteleostomi</taxon>
        <taxon>Actinopterygii</taxon>
        <taxon>Neopterygii</taxon>
        <taxon>Teleostei</taxon>
        <taxon>Neoteleostei</taxon>
        <taxon>Acanthomorphata</taxon>
        <taxon>Ovalentaria</taxon>
        <taxon>Atherinomorphae</taxon>
        <taxon>Cyprinodontiformes</taxon>
        <taxon>Goodeidae</taxon>
        <taxon>Ameca</taxon>
    </lineage>
</organism>
<feature type="compositionally biased region" description="Low complexity" evidence="1">
    <location>
        <begin position="35"/>
        <end position="55"/>
    </location>
</feature>
<comment type="caution">
    <text evidence="2">The sequence shown here is derived from an EMBL/GenBank/DDBJ whole genome shotgun (WGS) entry which is preliminary data.</text>
</comment>
<name>A0ABV1A7K5_9TELE</name>
<protein>
    <submittedName>
        <fullName evidence="2">Uncharacterized protein</fullName>
    </submittedName>
</protein>
<dbReference type="EMBL" id="JAHRIP010085336">
    <property type="protein sequence ID" value="MEQ2314380.1"/>
    <property type="molecule type" value="Genomic_DNA"/>
</dbReference>
<evidence type="ECO:0000313" key="2">
    <source>
        <dbReference type="EMBL" id="MEQ2314380.1"/>
    </source>
</evidence>
<accession>A0ABV1A7K5</accession>
<feature type="region of interest" description="Disordered" evidence="1">
    <location>
        <begin position="35"/>
        <end position="92"/>
    </location>
</feature>
<sequence>MTFVQIQSLTQSFRAVEVFIRDKYERKKFYDQEALAAASQKPEAAAPSTSPSSQADKTKSEKERDKKKEEKKKEKVADKVERHSNTKHSSSVRSAFISEGELISLHLIRW</sequence>
<reference evidence="2 3" key="1">
    <citation type="submission" date="2021-06" db="EMBL/GenBank/DDBJ databases">
        <authorList>
            <person name="Palmer J.M."/>
        </authorList>
    </citation>
    <scope>NUCLEOTIDE SEQUENCE [LARGE SCALE GENOMIC DNA]</scope>
    <source>
        <strain evidence="2 3">AS_MEX2019</strain>
        <tissue evidence="2">Muscle</tissue>
    </source>
</reference>
<dbReference type="Proteomes" id="UP001469553">
    <property type="component" value="Unassembled WGS sequence"/>
</dbReference>
<evidence type="ECO:0000313" key="3">
    <source>
        <dbReference type="Proteomes" id="UP001469553"/>
    </source>
</evidence>
<gene>
    <name evidence="2" type="ORF">AMECASPLE_011520</name>
</gene>
<keyword evidence="3" id="KW-1185">Reference proteome</keyword>
<evidence type="ECO:0000256" key="1">
    <source>
        <dbReference type="SAM" id="MobiDB-lite"/>
    </source>
</evidence>